<sequence>MTHLQAGYRVSYYMMSPDCNTSLSQQQFHVPFGDSVDFYFEFSYNGIWATQFTSQKLISQGFGGGTHSYGQEIILRQAVIDRNDIAHWNVSVTERNFGHVLDSWNFTCYFGNGTGNEAPQLKFYATDVKPIKVVFLDDIKTALVTGGHLRYSTSFINCRGDLKWEALGAEITGTC</sequence>
<dbReference type="EMBL" id="CACVKT020010119">
    <property type="protein sequence ID" value="CAC5424928.1"/>
    <property type="molecule type" value="Genomic_DNA"/>
</dbReference>
<protein>
    <submittedName>
        <fullName evidence="1">Uncharacterized protein</fullName>
    </submittedName>
</protein>
<gene>
    <name evidence="1" type="ORF">MCOR_56794</name>
</gene>
<reference evidence="1 2" key="1">
    <citation type="submission" date="2020-06" db="EMBL/GenBank/DDBJ databases">
        <authorList>
            <person name="Li R."/>
            <person name="Bekaert M."/>
        </authorList>
    </citation>
    <scope>NUCLEOTIDE SEQUENCE [LARGE SCALE GENOMIC DNA]</scope>
    <source>
        <strain evidence="2">wild</strain>
    </source>
</reference>
<evidence type="ECO:0000313" key="1">
    <source>
        <dbReference type="EMBL" id="CAC5424928.1"/>
    </source>
</evidence>
<dbReference type="OrthoDB" id="6106828at2759"/>
<proteinExistence type="predicted"/>
<evidence type="ECO:0000313" key="2">
    <source>
        <dbReference type="Proteomes" id="UP000507470"/>
    </source>
</evidence>
<name>A0A6J8EWD0_MYTCO</name>
<accession>A0A6J8EWD0</accession>
<dbReference type="AlphaFoldDB" id="A0A6J8EWD0"/>
<keyword evidence="2" id="KW-1185">Reference proteome</keyword>
<dbReference type="Proteomes" id="UP000507470">
    <property type="component" value="Unassembled WGS sequence"/>
</dbReference>
<organism evidence="1 2">
    <name type="scientific">Mytilus coruscus</name>
    <name type="common">Sea mussel</name>
    <dbReference type="NCBI Taxonomy" id="42192"/>
    <lineage>
        <taxon>Eukaryota</taxon>
        <taxon>Metazoa</taxon>
        <taxon>Spiralia</taxon>
        <taxon>Lophotrochozoa</taxon>
        <taxon>Mollusca</taxon>
        <taxon>Bivalvia</taxon>
        <taxon>Autobranchia</taxon>
        <taxon>Pteriomorphia</taxon>
        <taxon>Mytilida</taxon>
        <taxon>Mytiloidea</taxon>
        <taxon>Mytilidae</taxon>
        <taxon>Mytilinae</taxon>
        <taxon>Mytilus</taxon>
    </lineage>
</organism>